<name>A0A0D0AE70_9AGAM</name>
<evidence type="ECO:0000313" key="2">
    <source>
        <dbReference type="Proteomes" id="UP000054485"/>
    </source>
</evidence>
<reference evidence="2" key="2">
    <citation type="submission" date="2015-01" db="EMBL/GenBank/DDBJ databases">
        <title>Evolutionary Origins and Diversification of the Mycorrhizal Mutualists.</title>
        <authorList>
            <consortium name="DOE Joint Genome Institute"/>
            <consortium name="Mycorrhizal Genomics Consortium"/>
            <person name="Kohler A."/>
            <person name="Kuo A."/>
            <person name="Nagy L.G."/>
            <person name="Floudas D."/>
            <person name="Copeland A."/>
            <person name="Barry K.W."/>
            <person name="Cichocki N."/>
            <person name="Veneault-Fourrey C."/>
            <person name="LaButti K."/>
            <person name="Lindquist E.A."/>
            <person name="Lipzen A."/>
            <person name="Lundell T."/>
            <person name="Morin E."/>
            <person name="Murat C."/>
            <person name="Riley R."/>
            <person name="Ohm R."/>
            <person name="Sun H."/>
            <person name="Tunlid A."/>
            <person name="Henrissat B."/>
            <person name="Grigoriev I.V."/>
            <person name="Hibbett D.S."/>
            <person name="Martin F."/>
        </authorList>
    </citation>
    <scope>NUCLEOTIDE SEQUENCE [LARGE SCALE GENOMIC DNA]</scope>
    <source>
        <strain evidence="2">UH-Slu-Lm8-n1</strain>
    </source>
</reference>
<dbReference type="EMBL" id="KN836219">
    <property type="protein sequence ID" value="KIK32497.1"/>
    <property type="molecule type" value="Genomic_DNA"/>
</dbReference>
<protein>
    <submittedName>
        <fullName evidence="1">Uncharacterized protein</fullName>
    </submittedName>
</protein>
<dbReference type="InParanoid" id="A0A0D0AE70"/>
<evidence type="ECO:0000313" key="1">
    <source>
        <dbReference type="EMBL" id="KIK32497.1"/>
    </source>
</evidence>
<accession>A0A0D0AE70</accession>
<dbReference type="HOGENOM" id="CLU_2177185_0_0_1"/>
<dbReference type="Proteomes" id="UP000054485">
    <property type="component" value="Unassembled WGS sequence"/>
</dbReference>
<dbReference type="OrthoDB" id="2686178at2759"/>
<organism evidence="1 2">
    <name type="scientific">Suillus luteus UH-Slu-Lm8-n1</name>
    <dbReference type="NCBI Taxonomy" id="930992"/>
    <lineage>
        <taxon>Eukaryota</taxon>
        <taxon>Fungi</taxon>
        <taxon>Dikarya</taxon>
        <taxon>Basidiomycota</taxon>
        <taxon>Agaricomycotina</taxon>
        <taxon>Agaricomycetes</taxon>
        <taxon>Agaricomycetidae</taxon>
        <taxon>Boletales</taxon>
        <taxon>Suillineae</taxon>
        <taxon>Suillaceae</taxon>
        <taxon>Suillus</taxon>
    </lineage>
</organism>
<dbReference type="AlphaFoldDB" id="A0A0D0AE70"/>
<keyword evidence="2" id="KW-1185">Reference proteome</keyword>
<reference evidence="1 2" key="1">
    <citation type="submission" date="2014-04" db="EMBL/GenBank/DDBJ databases">
        <authorList>
            <consortium name="DOE Joint Genome Institute"/>
            <person name="Kuo A."/>
            <person name="Ruytinx J."/>
            <person name="Rineau F."/>
            <person name="Colpaert J."/>
            <person name="Kohler A."/>
            <person name="Nagy L.G."/>
            <person name="Floudas D."/>
            <person name="Copeland A."/>
            <person name="Barry K.W."/>
            <person name="Cichocki N."/>
            <person name="Veneault-Fourrey C."/>
            <person name="LaButti K."/>
            <person name="Lindquist E.A."/>
            <person name="Lipzen A."/>
            <person name="Lundell T."/>
            <person name="Morin E."/>
            <person name="Murat C."/>
            <person name="Sun H."/>
            <person name="Tunlid A."/>
            <person name="Henrissat B."/>
            <person name="Grigoriev I.V."/>
            <person name="Hibbett D.S."/>
            <person name="Martin F."/>
            <person name="Nordberg H.P."/>
            <person name="Cantor M.N."/>
            <person name="Hua S.X."/>
        </authorList>
    </citation>
    <scope>NUCLEOTIDE SEQUENCE [LARGE SCALE GENOMIC DNA]</scope>
    <source>
        <strain evidence="1 2">UH-Slu-Lm8-n1</strain>
    </source>
</reference>
<gene>
    <name evidence="1" type="ORF">CY34DRAFT_19010</name>
</gene>
<proteinExistence type="predicted"/>
<sequence length="127" mass="14324">MILTFLSPSRQVLCSAIAWKNDIIAALRPLVDPHHRNSAQWAANRLIQTGIATIIVLEYSACLSNSSENTERVKSAVNYYLQSTTAIAVEEGAKEISCQRYKKVELKKKILEFILENRMSKELTAKK</sequence>